<evidence type="ECO:0000256" key="1">
    <source>
        <dbReference type="SAM" id="Phobius"/>
    </source>
</evidence>
<dbReference type="RefSeq" id="WP_158946054.1">
    <property type="nucleotide sequence ID" value="NZ_CP046400.1"/>
</dbReference>
<dbReference type="KEGG" id="psel:GM415_01415"/>
<accession>A0A6I6J9Y4</accession>
<dbReference type="EMBL" id="CP046400">
    <property type="protein sequence ID" value="QGY38851.1"/>
    <property type="molecule type" value="Genomic_DNA"/>
</dbReference>
<feature type="transmembrane region" description="Helical" evidence="1">
    <location>
        <begin position="12"/>
        <end position="31"/>
    </location>
</feature>
<organism evidence="2 3">
    <name type="scientific">Pseudodesulfovibrio cashew</name>
    <dbReference type="NCBI Taxonomy" id="2678688"/>
    <lineage>
        <taxon>Bacteria</taxon>
        <taxon>Pseudomonadati</taxon>
        <taxon>Thermodesulfobacteriota</taxon>
        <taxon>Desulfovibrionia</taxon>
        <taxon>Desulfovibrionales</taxon>
        <taxon>Desulfovibrionaceae</taxon>
    </lineage>
</organism>
<keyword evidence="1" id="KW-1133">Transmembrane helix</keyword>
<dbReference type="Proteomes" id="UP000428328">
    <property type="component" value="Chromosome"/>
</dbReference>
<keyword evidence="1" id="KW-0812">Transmembrane</keyword>
<proteinExistence type="predicted"/>
<dbReference type="AlphaFoldDB" id="A0A6I6J9Y4"/>
<gene>
    <name evidence="2" type="ORF">GM415_01415</name>
</gene>
<reference evidence="2 3" key="1">
    <citation type="submission" date="2019-11" db="EMBL/GenBank/DDBJ databases">
        <authorList>
            <person name="Zheng R.K."/>
            <person name="Sun C.M."/>
        </authorList>
    </citation>
    <scope>NUCLEOTIDE SEQUENCE [LARGE SCALE GENOMIC DNA]</scope>
    <source>
        <strain evidence="2 3">SRB007</strain>
    </source>
</reference>
<protein>
    <submittedName>
        <fullName evidence="2">Uncharacterized protein</fullName>
    </submittedName>
</protein>
<evidence type="ECO:0000313" key="2">
    <source>
        <dbReference type="EMBL" id="QGY38851.1"/>
    </source>
</evidence>
<name>A0A6I6J9Y4_9BACT</name>
<sequence>MTKRFYYWRELLFMSLMFAVLLLDLLFINGLSPFGDERTTPETAGYLAK</sequence>
<keyword evidence="1" id="KW-0472">Membrane</keyword>
<evidence type="ECO:0000313" key="3">
    <source>
        <dbReference type="Proteomes" id="UP000428328"/>
    </source>
</evidence>
<keyword evidence="3" id="KW-1185">Reference proteome</keyword>